<keyword evidence="3" id="KW-1185">Reference proteome</keyword>
<evidence type="ECO:0008006" key="4">
    <source>
        <dbReference type="Google" id="ProtNLM"/>
    </source>
</evidence>
<dbReference type="Proteomes" id="UP000443843">
    <property type="component" value="Unassembled WGS sequence"/>
</dbReference>
<evidence type="ECO:0000313" key="2">
    <source>
        <dbReference type="EMBL" id="MWB77257.1"/>
    </source>
</evidence>
<reference evidence="2 3" key="1">
    <citation type="submission" date="2019-11" db="EMBL/GenBank/DDBJ databases">
        <title>Pseudooceanicola pacifica sp. nov., isolated from deep-sea sediment of the Pacific Ocean.</title>
        <authorList>
            <person name="Lyu L."/>
        </authorList>
    </citation>
    <scope>NUCLEOTIDE SEQUENCE [LARGE SCALE GENOMIC DNA]</scope>
    <source>
        <strain evidence="2 3">216_PA32_1</strain>
    </source>
</reference>
<feature type="signal peptide" evidence="1">
    <location>
        <begin position="1"/>
        <end position="21"/>
    </location>
</feature>
<accession>A0A844W0K5</accession>
<gene>
    <name evidence="2" type="ORF">GLS40_04400</name>
</gene>
<evidence type="ECO:0000256" key="1">
    <source>
        <dbReference type="SAM" id="SignalP"/>
    </source>
</evidence>
<dbReference type="AlphaFoldDB" id="A0A844W0K5"/>
<dbReference type="RefSeq" id="WP_160381523.1">
    <property type="nucleotide sequence ID" value="NZ_WNXQ01000002.1"/>
</dbReference>
<sequence length="143" mass="14989">MKFHYVVLAAAALVTACQGIAMPGRATSGQTSSPQATTGIPEAAQGRWGLTAADCGPDASIAKGLMVVDGTTLKFYESRATLGKVAERSDTGIEADFAFTGEGMSWTRREVLDLQDGGRTLVRREYGEGAIPGPLRYTACDAV</sequence>
<evidence type="ECO:0000313" key="3">
    <source>
        <dbReference type="Proteomes" id="UP000443843"/>
    </source>
</evidence>
<feature type="chain" id="PRO_5032811529" description="Lipoprotein" evidence="1">
    <location>
        <begin position="22"/>
        <end position="143"/>
    </location>
</feature>
<keyword evidence="1" id="KW-0732">Signal</keyword>
<dbReference type="PROSITE" id="PS51257">
    <property type="entry name" value="PROKAR_LIPOPROTEIN"/>
    <property type="match status" value="1"/>
</dbReference>
<organism evidence="2 3">
    <name type="scientific">Pseudooceanicola pacificus</name>
    <dbReference type="NCBI Taxonomy" id="2676438"/>
    <lineage>
        <taxon>Bacteria</taxon>
        <taxon>Pseudomonadati</taxon>
        <taxon>Pseudomonadota</taxon>
        <taxon>Alphaproteobacteria</taxon>
        <taxon>Rhodobacterales</taxon>
        <taxon>Paracoccaceae</taxon>
        <taxon>Pseudooceanicola</taxon>
    </lineage>
</organism>
<comment type="caution">
    <text evidence="2">The sequence shown here is derived from an EMBL/GenBank/DDBJ whole genome shotgun (WGS) entry which is preliminary data.</text>
</comment>
<proteinExistence type="predicted"/>
<dbReference type="EMBL" id="WNXQ01000002">
    <property type="protein sequence ID" value="MWB77257.1"/>
    <property type="molecule type" value="Genomic_DNA"/>
</dbReference>
<protein>
    <recommendedName>
        <fullName evidence="4">Lipoprotein</fullName>
    </recommendedName>
</protein>
<name>A0A844W0K5_9RHOB</name>